<name>A0AA40SS85_9MICO</name>
<dbReference type="AlphaFoldDB" id="A0AA40SS85"/>
<proteinExistence type="inferred from homology"/>
<dbReference type="PROSITE" id="PS00061">
    <property type="entry name" value="ADH_SHORT"/>
    <property type="match status" value="1"/>
</dbReference>
<dbReference type="EMBL" id="JACIFH010000001">
    <property type="protein sequence ID" value="MBB4141311.1"/>
    <property type="molecule type" value="Genomic_DNA"/>
</dbReference>
<dbReference type="InterPro" id="IPR020904">
    <property type="entry name" value="Sc_DH/Rdtase_CS"/>
</dbReference>
<evidence type="ECO:0000256" key="2">
    <source>
        <dbReference type="ARBA" id="ARBA00023002"/>
    </source>
</evidence>
<organism evidence="4 5">
    <name type="scientific">Microbacterium invictum</name>
    <dbReference type="NCBI Taxonomy" id="515415"/>
    <lineage>
        <taxon>Bacteria</taxon>
        <taxon>Bacillati</taxon>
        <taxon>Actinomycetota</taxon>
        <taxon>Actinomycetes</taxon>
        <taxon>Micrococcales</taxon>
        <taxon>Microbacteriaceae</taxon>
        <taxon>Microbacterium</taxon>
    </lineage>
</organism>
<dbReference type="PANTHER" id="PTHR43976">
    <property type="entry name" value="SHORT CHAIN DEHYDROGENASE"/>
    <property type="match status" value="1"/>
</dbReference>
<keyword evidence="2" id="KW-0560">Oxidoreductase</keyword>
<dbReference type="Proteomes" id="UP000549113">
    <property type="component" value="Unassembled WGS sequence"/>
</dbReference>
<evidence type="ECO:0000313" key="5">
    <source>
        <dbReference type="Proteomes" id="UP000549113"/>
    </source>
</evidence>
<dbReference type="InterPro" id="IPR051911">
    <property type="entry name" value="SDR_oxidoreductase"/>
</dbReference>
<dbReference type="CDD" id="cd05374">
    <property type="entry name" value="17beta-HSD-like_SDR_c"/>
    <property type="match status" value="1"/>
</dbReference>
<keyword evidence="5" id="KW-1185">Reference proteome</keyword>
<evidence type="ECO:0000256" key="1">
    <source>
        <dbReference type="ARBA" id="ARBA00006484"/>
    </source>
</evidence>
<sequence length="273" mass="28466">MSVWFITGASSGLGRSLAEKVLEAGHQVVATARDISALDDVHDANPGSLLAATLDLTETDSLRAAVTAAHTRFGCIDVLVNNAGYGYTAAVEEGRTEDVARLFATNFFGPVELIKAVLPGMRAQGAGTIVNISSIGARAMIPGGGYYSAAKAALEGLSGAMRKEVEPLGLRVLVVEPGSFRTDFRGRSADHSDIRVEAYDEVLGRTGSAQLSAQRGDPKRAATAILEAVEHPEPPSLLILGTDALAGFHASTAADAADVERFSRLTRSTDADS</sequence>
<dbReference type="InterPro" id="IPR002347">
    <property type="entry name" value="SDR_fam"/>
</dbReference>
<accession>A0AA40SS85</accession>
<dbReference type="Pfam" id="PF00106">
    <property type="entry name" value="adh_short"/>
    <property type="match status" value="1"/>
</dbReference>
<dbReference type="PRINTS" id="PR00081">
    <property type="entry name" value="GDHRDH"/>
</dbReference>
<dbReference type="GO" id="GO:0016491">
    <property type="term" value="F:oxidoreductase activity"/>
    <property type="evidence" value="ECO:0007669"/>
    <property type="project" value="UniProtKB-KW"/>
</dbReference>
<dbReference type="SUPFAM" id="SSF51735">
    <property type="entry name" value="NAD(P)-binding Rossmann-fold domains"/>
    <property type="match status" value="1"/>
</dbReference>
<protein>
    <submittedName>
        <fullName evidence="4">NAD(P)-dependent dehydrogenase (Short-subunit alcohol dehydrogenase family)</fullName>
    </submittedName>
</protein>
<reference evidence="4 5" key="1">
    <citation type="submission" date="2020-08" db="EMBL/GenBank/DDBJ databases">
        <title>Sequencing the genomes of 1000 actinobacteria strains.</title>
        <authorList>
            <person name="Klenk H.-P."/>
        </authorList>
    </citation>
    <scope>NUCLEOTIDE SEQUENCE [LARGE SCALE GENOMIC DNA]</scope>
    <source>
        <strain evidence="4 5">DSM 19600</strain>
    </source>
</reference>
<comment type="similarity">
    <text evidence="1 3">Belongs to the short-chain dehydrogenases/reductases (SDR) family.</text>
</comment>
<dbReference type="PRINTS" id="PR00080">
    <property type="entry name" value="SDRFAMILY"/>
</dbReference>
<dbReference type="PANTHER" id="PTHR43976:SF16">
    <property type="entry name" value="SHORT-CHAIN DEHYDROGENASE_REDUCTASE FAMILY PROTEIN"/>
    <property type="match status" value="1"/>
</dbReference>
<dbReference type="InterPro" id="IPR036291">
    <property type="entry name" value="NAD(P)-bd_dom_sf"/>
</dbReference>
<gene>
    <name evidence="4" type="ORF">BKA10_003105</name>
</gene>
<dbReference type="RefSeq" id="WP_183500801.1">
    <property type="nucleotide sequence ID" value="NZ_BAABCO010000003.1"/>
</dbReference>
<dbReference type="Gene3D" id="3.40.50.720">
    <property type="entry name" value="NAD(P)-binding Rossmann-like Domain"/>
    <property type="match status" value="1"/>
</dbReference>
<evidence type="ECO:0000313" key="4">
    <source>
        <dbReference type="EMBL" id="MBB4141311.1"/>
    </source>
</evidence>
<dbReference type="NCBIfam" id="NF004824">
    <property type="entry name" value="PRK06180.1"/>
    <property type="match status" value="1"/>
</dbReference>
<comment type="caution">
    <text evidence="4">The sequence shown here is derived from an EMBL/GenBank/DDBJ whole genome shotgun (WGS) entry which is preliminary data.</text>
</comment>
<evidence type="ECO:0000256" key="3">
    <source>
        <dbReference type="RuleBase" id="RU000363"/>
    </source>
</evidence>